<proteinExistence type="predicted"/>
<reference evidence="1" key="1">
    <citation type="submission" date="2018-06" db="EMBL/GenBank/DDBJ databases">
        <authorList>
            <person name="Ashton P.M."/>
            <person name="Dallman T."/>
            <person name="Nair S."/>
            <person name="De Pinna E."/>
            <person name="Peters T."/>
            <person name="Grant K."/>
        </authorList>
    </citation>
    <scope>NUCLEOTIDE SEQUENCE [LARGE SCALE GENOMIC DNA]</scope>
    <source>
        <strain evidence="1">374035</strain>
    </source>
</reference>
<dbReference type="EMBL" id="AAGVJY010000002">
    <property type="protein sequence ID" value="EBS4094426.1"/>
    <property type="molecule type" value="Genomic_DNA"/>
</dbReference>
<dbReference type="InterPro" id="IPR010982">
    <property type="entry name" value="Lambda_DNA-bd_dom_sf"/>
</dbReference>
<dbReference type="Pfam" id="PF15943">
    <property type="entry name" value="YdaS_toxin"/>
    <property type="match status" value="1"/>
</dbReference>
<evidence type="ECO:0008006" key="2">
    <source>
        <dbReference type="Google" id="ProtNLM"/>
    </source>
</evidence>
<dbReference type="SUPFAM" id="SSF47413">
    <property type="entry name" value="lambda repressor-like DNA-binding domains"/>
    <property type="match status" value="1"/>
</dbReference>
<protein>
    <recommendedName>
        <fullName evidence="2">Helix-turn-helix domain-containing protein</fullName>
    </recommendedName>
</protein>
<sequence length="93" mass="10496">MVKKHQPQNELRNKVTNNISLAEIGEHFGISGQAVGKWFLKGSIPPERVLPLCVLLNWSVTPHELRPDIYPNPNDYLPVEHQFNAENKAGGEQ</sequence>
<organism evidence="1">
    <name type="scientific">Salmonella enterica subsp. enterica serovar Bareilly</name>
    <dbReference type="NCBI Taxonomy" id="58096"/>
    <lineage>
        <taxon>Bacteria</taxon>
        <taxon>Pseudomonadati</taxon>
        <taxon>Pseudomonadota</taxon>
        <taxon>Gammaproteobacteria</taxon>
        <taxon>Enterobacterales</taxon>
        <taxon>Enterobacteriaceae</taxon>
        <taxon>Salmonella</taxon>
    </lineage>
</organism>
<dbReference type="Proteomes" id="UP000839659">
    <property type="component" value="Unassembled WGS sequence"/>
</dbReference>
<dbReference type="InterPro" id="IPR031856">
    <property type="entry name" value="YdaS_toxin-like"/>
</dbReference>
<dbReference type="GO" id="GO:0003677">
    <property type="term" value="F:DNA binding"/>
    <property type="evidence" value="ECO:0007669"/>
    <property type="project" value="InterPro"/>
</dbReference>
<accession>A0A5U9SK62</accession>
<gene>
    <name evidence="1" type="ORF">DPS53_03655</name>
</gene>
<dbReference type="Gene3D" id="1.10.260.40">
    <property type="entry name" value="lambda repressor-like DNA-binding domains"/>
    <property type="match status" value="1"/>
</dbReference>
<evidence type="ECO:0000313" key="1">
    <source>
        <dbReference type="EMBL" id="EBS4094426.1"/>
    </source>
</evidence>
<name>A0A5U9SK62_SALET</name>
<comment type="caution">
    <text evidence="1">The sequence shown here is derived from an EMBL/GenBank/DDBJ whole genome shotgun (WGS) entry which is preliminary data.</text>
</comment>
<dbReference type="AlphaFoldDB" id="A0A5U9SK62"/>